<dbReference type="AlphaFoldDB" id="A0A939SNV0"/>
<comment type="subcellular location">
    <subcellularLocation>
        <location evidence="1">Membrane</location>
        <topology evidence="1">Multi-pass membrane protein</topology>
    </subcellularLocation>
</comment>
<evidence type="ECO:0000256" key="1">
    <source>
        <dbReference type="ARBA" id="ARBA00004141"/>
    </source>
</evidence>
<dbReference type="EMBL" id="JAGETQ010000008">
    <property type="protein sequence ID" value="MBO1915837.1"/>
    <property type="molecule type" value="Genomic_DNA"/>
</dbReference>
<protein>
    <submittedName>
        <fullName evidence="6">Oligosaccharide flippase family protein</fullName>
    </submittedName>
</protein>
<evidence type="ECO:0000256" key="2">
    <source>
        <dbReference type="ARBA" id="ARBA00022692"/>
    </source>
</evidence>
<dbReference type="InterPro" id="IPR002797">
    <property type="entry name" value="Polysacc_synth"/>
</dbReference>
<accession>A0A939SNV0</accession>
<name>A0A939SNV0_PRORE</name>
<evidence type="ECO:0000313" key="6">
    <source>
        <dbReference type="EMBL" id="MBO1915837.1"/>
    </source>
</evidence>
<feature type="transmembrane region" description="Helical" evidence="5">
    <location>
        <begin position="16"/>
        <end position="37"/>
    </location>
</feature>
<keyword evidence="3 5" id="KW-1133">Transmembrane helix</keyword>
<evidence type="ECO:0000313" key="7">
    <source>
        <dbReference type="Proteomes" id="UP000664477"/>
    </source>
</evidence>
<sequence length="53" mass="5917">MVFVTSYVAKYVGPEVFGIIALATATFQIIQIIAQLGNDNIIFKRVSKKKNQE</sequence>
<organism evidence="6 7">
    <name type="scientific">Providencia rettgeri</name>
    <dbReference type="NCBI Taxonomy" id="587"/>
    <lineage>
        <taxon>Bacteria</taxon>
        <taxon>Pseudomonadati</taxon>
        <taxon>Pseudomonadota</taxon>
        <taxon>Gammaproteobacteria</taxon>
        <taxon>Enterobacterales</taxon>
        <taxon>Morganellaceae</taxon>
        <taxon>Providencia</taxon>
    </lineage>
</organism>
<evidence type="ECO:0000256" key="3">
    <source>
        <dbReference type="ARBA" id="ARBA00022989"/>
    </source>
</evidence>
<reference evidence="6" key="1">
    <citation type="submission" date="2021-03" db="EMBL/GenBank/DDBJ databases">
        <title>Molecular epidemiology and mechanisms of colistin and carbapenem resistance in Enterobacteriaceae from clinical isolates, the environment and porcine samples in Pretoria, South Africa.</title>
        <authorList>
            <person name="Bogoshi D."/>
            <person name="Mbelle N.M."/>
            <person name="Naidoo V."/>
            <person name="Osei Sekyere J."/>
        </authorList>
    </citation>
    <scope>NUCLEOTIDE SEQUENCE</scope>
    <source>
        <strain evidence="6">C052</strain>
    </source>
</reference>
<proteinExistence type="predicted"/>
<keyword evidence="4 5" id="KW-0472">Membrane</keyword>
<dbReference type="Proteomes" id="UP000664477">
    <property type="component" value="Unassembled WGS sequence"/>
</dbReference>
<dbReference type="GO" id="GO:0016020">
    <property type="term" value="C:membrane"/>
    <property type="evidence" value="ECO:0007669"/>
    <property type="project" value="UniProtKB-SubCell"/>
</dbReference>
<dbReference type="Pfam" id="PF01943">
    <property type="entry name" value="Polysacc_synt"/>
    <property type="match status" value="1"/>
</dbReference>
<evidence type="ECO:0000256" key="4">
    <source>
        <dbReference type="ARBA" id="ARBA00023136"/>
    </source>
</evidence>
<comment type="caution">
    <text evidence="6">The sequence shown here is derived from an EMBL/GenBank/DDBJ whole genome shotgun (WGS) entry which is preliminary data.</text>
</comment>
<gene>
    <name evidence="6" type="ORF">J4727_02780</name>
</gene>
<keyword evidence="2 5" id="KW-0812">Transmembrane</keyword>
<evidence type="ECO:0000256" key="5">
    <source>
        <dbReference type="SAM" id="Phobius"/>
    </source>
</evidence>